<feature type="region of interest" description="Disordered" evidence="1">
    <location>
        <begin position="121"/>
        <end position="147"/>
    </location>
</feature>
<dbReference type="RefSeq" id="WP_184730628.1">
    <property type="nucleotide sequence ID" value="NZ_JACHIW010000002.1"/>
</dbReference>
<dbReference type="EMBL" id="JACHIW010000002">
    <property type="protein sequence ID" value="MBB5158700.1"/>
    <property type="molecule type" value="Genomic_DNA"/>
</dbReference>
<evidence type="ECO:0000313" key="3">
    <source>
        <dbReference type="Proteomes" id="UP000584374"/>
    </source>
</evidence>
<dbReference type="Proteomes" id="UP000584374">
    <property type="component" value="Unassembled WGS sequence"/>
</dbReference>
<feature type="region of interest" description="Disordered" evidence="1">
    <location>
        <begin position="1"/>
        <end position="27"/>
    </location>
</feature>
<proteinExistence type="predicted"/>
<keyword evidence="3" id="KW-1185">Reference proteome</keyword>
<feature type="compositionally biased region" description="Basic and acidic residues" evidence="1">
    <location>
        <begin position="134"/>
        <end position="143"/>
    </location>
</feature>
<protein>
    <submittedName>
        <fullName evidence="2">Uncharacterized protein</fullName>
    </submittedName>
</protein>
<accession>A0A840QFJ8</accession>
<name>A0A840QFJ8_9PSEU</name>
<gene>
    <name evidence="2" type="ORF">BJ970_006299</name>
</gene>
<evidence type="ECO:0000313" key="2">
    <source>
        <dbReference type="EMBL" id="MBB5158700.1"/>
    </source>
</evidence>
<evidence type="ECO:0000256" key="1">
    <source>
        <dbReference type="SAM" id="MobiDB-lite"/>
    </source>
</evidence>
<feature type="compositionally biased region" description="Basic and acidic residues" evidence="1">
    <location>
        <begin position="16"/>
        <end position="26"/>
    </location>
</feature>
<organism evidence="2 3">
    <name type="scientific">Saccharopolyspora phatthalungensis</name>
    <dbReference type="NCBI Taxonomy" id="664693"/>
    <lineage>
        <taxon>Bacteria</taxon>
        <taxon>Bacillati</taxon>
        <taxon>Actinomycetota</taxon>
        <taxon>Actinomycetes</taxon>
        <taxon>Pseudonocardiales</taxon>
        <taxon>Pseudonocardiaceae</taxon>
        <taxon>Saccharopolyspora</taxon>
    </lineage>
</organism>
<dbReference type="AlphaFoldDB" id="A0A840QFJ8"/>
<comment type="caution">
    <text evidence="2">The sequence shown here is derived from an EMBL/GenBank/DDBJ whole genome shotgun (WGS) entry which is preliminary data.</text>
</comment>
<sequence>MRIGEQADAAISGNADLDRRASRADASDDADVISIPDVLSTLGHHVHSATPVFRPARDTSRIGILRSGFAATARKTSVGSADHASQHRGRKTVGWTGYRRANFAYPSSLRLDSLISTDENSTMRRSTVGRPHKRPEEAREPECSRAYGRRATYRSRRTARFGEPSAPVTRFALLLG</sequence>
<reference evidence="2 3" key="1">
    <citation type="submission" date="2020-08" db="EMBL/GenBank/DDBJ databases">
        <title>Sequencing the genomes of 1000 actinobacteria strains.</title>
        <authorList>
            <person name="Klenk H.-P."/>
        </authorList>
    </citation>
    <scope>NUCLEOTIDE SEQUENCE [LARGE SCALE GENOMIC DNA]</scope>
    <source>
        <strain evidence="2 3">DSM 45584</strain>
    </source>
</reference>